<keyword evidence="3" id="KW-1185">Reference proteome</keyword>
<comment type="caution">
    <text evidence="2">The sequence shown here is derived from an EMBL/GenBank/DDBJ whole genome shotgun (WGS) entry which is preliminary data.</text>
</comment>
<protein>
    <submittedName>
        <fullName evidence="2">Uncharacterized protein</fullName>
    </submittedName>
</protein>
<evidence type="ECO:0000256" key="1">
    <source>
        <dbReference type="SAM" id="Coils"/>
    </source>
</evidence>
<name>A0A7J9FLU7_9ROSI</name>
<proteinExistence type="predicted"/>
<organism evidence="2 3">
    <name type="scientific">Gossypium trilobum</name>
    <dbReference type="NCBI Taxonomy" id="34281"/>
    <lineage>
        <taxon>Eukaryota</taxon>
        <taxon>Viridiplantae</taxon>
        <taxon>Streptophyta</taxon>
        <taxon>Embryophyta</taxon>
        <taxon>Tracheophyta</taxon>
        <taxon>Spermatophyta</taxon>
        <taxon>Magnoliopsida</taxon>
        <taxon>eudicotyledons</taxon>
        <taxon>Gunneridae</taxon>
        <taxon>Pentapetalae</taxon>
        <taxon>rosids</taxon>
        <taxon>malvids</taxon>
        <taxon>Malvales</taxon>
        <taxon>Malvaceae</taxon>
        <taxon>Malvoideae</taxon>
        <taxon>Gossypium</taxon>
    </lineage>
</organism>
<reference evidence="2 3" key="1">
    <citation type="journal article" date="2019" name="Genome Biol. Evol.">
        <title>Insights into the evolution of the New World diploid cottons (Gossypium, subgenus Houzingenia) based on genome sequencing.</title>
        <authorList>
            <person name="Grover C.E."/>
            <person name="Arick M.A. 2nd"/>
            <person name="Thrash A."/>
            <person name="Conover J.L."/>
            <person name="Sanders W.S."/>
            <person name="Peterson D.G."/>
            <person name="Frelichowski J.E."/>
            <person name="Scheffler J.A."/>
            <person name="Scheffler B.E."/>
            <person name="Wendel J.F."/>
        </authorList>
    </citation>
    <scope>NUCLEOTIDE SEQUENCE [LARGE SCALE GENOMIC DNA]</scope>
    <source>
        <strain evidence="2">8</strain>
        <tissue evidence="2">Leaf</tissue>
    </source>
</reference>
<dbReference type="Proteomes" id="UP000593568">
    <property type="component" value="Unassembled WGS sequence"/>
</dbReference>
<sequence>MRSIGSLSEIQSKKGELKAKVDELEKSLHHYRNRNTANQVRNRDHIMGEAVAQIQEVIDYLQTLAAQADILSVKYELESDGGK</sequence>
<keyword evidence="1" id="KW-0175">Coiled coil</keyword>
<dbReference type="AlphaFoldDB" id="A0A7J9FLU7"/>
<feature type="coiled-coil region" evidence="1">
    <location>
        <begin position="7"/>
        <end position="34"/>
    </location>
</feature>
<evidence type="ECO:0000313" key="2">
    <source>
        <dbReference type="EMBL" id="MBA0785934.1"/>
    </source>
</evidence>
<accession>A0A7J9FLU7</accession>
<dbReference type="EMBL" id="JABEZW010220775">
    <property type="protein sequence ID" value="MBA0785934.1"/>
    <property type="molecule type" value="Genomic_DNA"/>
</dbReference>
<evidence type="ECO:0000313" key="3">
    <source>
        <dbReference type="Proteomes" id="UP000593568"/>
    </source>
</evidence>
<gene>
    <name evidence="2" type="ORF">Gotri_026850</name>
</gene>